<organism evidence="2 3">
    <name type="scientific">Nocardia iowensis</name>
    <dbReference type="NCBI Taxonomy" id="204891"/>
    <lineage>
        <taxon>Bacteria</taxon>
        <taxon>Bacillati</taxon>
        <taxon>Actinomycetota</taxon>
        <taxon>Actinomycetes</taxon>
        <taxon>Mycobacteriales</taxon>
        <taxon>Nocardiaceae</taxon>
        <taxon>Nocardia</taxon>
    </lineage>
</organism>
<reference evidence="2 3" key="1">
    <citation type="submission" date="2021-07" db="EMBL/GenBank/DDBJ databases">
        <title>Whole Genome Sequence of Nocardia Iowensis.</title>
        <authorList>
            <person name="Lamm A."/>
            <person name="Collins-Fairclough A.M."/>
            <person name="Bunk B."/>
            <person name="Sproer C."/>
        </authorList>
    </citation>
    <scope>NUCLEOTIDE SEQUENCE [LARGE SCALE GENOMIC DNA]</scope>
    <source>
        <strain evidence="2 3">NRRL 5646</strain>
    </source>
</reference>
<name>A0ABX8RQH2_NOCIO</name>
<dbReference type="Proteomes" id="UP000694257">
    <property type="component" value="Chromosome"/>
</dbReference>
<dbReference type="EMBL" id="CP078145">
    <property type="protein sequence ID" value="QXN91878.1"/>
    <property type="molecule type" value="Genomic_DNA"/>
</dbReference>
<feature type="region of interest" description="Disordered" evidence="1">
    <location>
        <begin position="169"/>
        <end position="266"/>
    </location>
</feature>
<evidence type="ECO:0000256" key="1">
    <source>
        <dbReference type="SAM" id="MobiDB-lite"/>
    </source>
</evidence>
<feature type="compositionally biased region" description="Polar residues" evidence="1">
    <location>
        <begin position="203"/>
        <end position="220"/>
    </location>
</feature>
<sequence length="342" mass="38268">MAREFAKLYLSINGDVDFESLTADAQMFYTRVLLPEPTLSYCGIADWRPNRLVGRASDLTLPRILVAASELERRRYILVDIATEEVLVRSLIRRDHLLRNPKMAAAVTTAYYAAASRTLRAAIITEIQRVRREHPEYSSWSHKDSAERLNQLLTMPNLDTVGYTNTIQIPDTDTGPVPNTNTEPVHDTVSETMTDTVADPSAEYQSEHQSNSALIPSTYTPHPAPSGGGDVTTEAHVGSPADGEPPPRRCLRHRDEPSPPPCRACGETRKARDAWERVHANTIRVAIRADRDAGHRCGMCDGRWRNPPPELLALHPDPPVVRCDHRTPTSLDHWHTSEDRRG</sequence>
<evidence type="ECO:0000313" key="2">
    <source>
        <dbReference type="EMBL" id="QXN91878.1"/>
    </source>
</evidence>
<accession>A0ABX8RQH2</accession>
<gene>
    <name evidence="2" type="ORF">KV110_01400</name>
</gene>
<dbReference type="RefSeq" id="WP_218472727.1">
    <property type="nucleotide sequence ID" value="NZ_BAABJN010000009.1"/>
</dbReference>
<keyword evidence="3" id="KW-1185">Reference proteome</keyword>
<protein>
    <recommendedName>
        <fullName evidence="4">DUF5753 domain-containing protein</fullName>
    </recommendedName>
</protein>
<feature type="compositionally biased region" description="Polar residues" evidence="1">
    <location>
        <begin position="169"/>
        <end position="183"/>
    </location>
</feature>
<evidence type="ECO:0000313" key="3">
    <source>
        <dbReference type="Proteomes" id="UP000694257"/>
    </source>
</evidence>
<evidence type="ECO:0008006" key="4">
    <source>
        <dbReference type="Google" id="ProtNLM"/>
    </source>
</evidence>
<proteinExistence type="predicted"/>